<feature type="compositionally biased region" description="Acidic residues" evidence="1">
    <location>
        <begin position="82"/>
        <end position="95"/>
    </location>
</feature>
<dbReference type="STRING" id="1385512.N784_06565"/>
<feature type="compositionally biased region" description="Basic and acidic residues" evidence="1">
    <location>
        <begin position="58"/>
        <end position="81"/>
    </location>
</feature>
<keyword evidence="2" id="KW-0732">Signal</keyword>
<comment type="caution">
    <text evidence="3">The sequence shown here is derived from an EMBL/GenBank/DDBJ whole genome shotgun (WGS) entry which is preliminary data.</text>
</comment>
<proteinExistence type="predicted"/>
<dbReference type="PROSITE" id="PS51257">
    <property type="entry name" value="PROKAR_LIPOPROTEIN"/>
    <property type="match status" value="1"/>
</dbReference>
<dbReference type="EMBL" id="AVPG01000018">
    <property type="protein sequence ID" value="KGX85880.1"/>
    <property type="molecule type" value="Genomic_DNA"/>
</dbReference>
<evidence type="ECO:0000313" key="4">
    <source>
        <dbReference type="Proteomes" id="UP000030401"/>
    </source>
</evidence>
<organism evidence="3 4">
    <name type="scientific">Pontibacillus litoralis JSM 072002</name>
    <dbReference type="NCBI Taxonomy" id="1385512"/>
    <lineage>
        <taxon>Bacteria</taxon>
        <taxon>Bacillati</taxon>
        <taxon>Bacillota</taxon>
        <taxon>Bacilli</taxon>
        <taxon>Bacillales</taxon>
        <taxon>Bacillaceae</taxon>
        <taxon>Pontibacillus</taxon>
    </lineage>
</organism>
<evidence type="ECO:0000256" key="2">
    <source>
        <dbReference type="SAM" id="SignalP"/>
    </source>
</evidence>
<evidence type="ECO:0000313" key="3">
    <source>
        <dbReference type="EMBL" id="KGX85880.1"/>
    </source>
</evidence>
<evidence type="ECO:0000256" key="1">
    <source>
        <dbReference type="SAM" id="MobiDB-lite"/>
    </source>
</evidence>
<dbReference type="AlphaFoldDB" id="A0A0A5G467"/>
<feature type="signal peptide" evidence="2">
    <location>
        <begin position="1"/>
        <end position="25"/>
    </location>
</feature>
<feature type="chain" id="PRO_5002010347" evidence="2">
    <location>
        <begin position="26"/>
        <end position="221"/>
    </location>
</feature>
<feature type="region of interest" description="Disordered" evidence="1">
    <location>
        <begin position="23"/>
        <end position="107"/>
    </location>
</feature>
<accession>A0A0A5G467</accession>
<gene>
    <name evidence="3" type="ORF">N784_06565</name>
</gene>
<feature type="compositionally biased region" description="Acidic residues" evidence="1">
    <location>
        <begin position="47"/>
        <end position="57"/>
    </location>
</feature>
<sequence length="221" mass="24131">MKKRLTLLFLMVVLLMAACTNDDTATNDEKNNTTDEETTEQAPNEQDQQEENEQADDSQDKESSDETEEQDSHSDNAKEDLGSDESEEGAEEETVSNDNVPYPSDAQETGNASVIISTPTGSSHGGNIPSIEVAKDSMLVQITVDLLDFDSNNKVHLYVNDQFITSEKVDGNKTITIPLQGNNLAPGTYTVTAVQYKGNNTQSNEIINLSKGKYQLTEATS</sequence>
<reference evidence="3 4" key="1">
    <citation type="submission" date="2013-08" db="EMBL/GenBank/DDBJ databases">
        <authorList>
            <person name="Huang J."/>
            <person name="Wang G."/>
        </authorList>
    </citation>
    <scope>NUCLEOTIDE SEQUENCE [LARGE SCALE GENOMIC DNA]</scope>
    <source>
        <strain evidence="3 4">JSM 072002</strain>
    </source>
</reference>
<protein>
    <submittedName>
        <fullName evidence="3">Uncharacterized protein</fullName>
    </submittedName>
</protein>
<keyword evidence="4" id="KW-1185">Reference proteome</keyword>
<dbReference type="Proteomes" id="UP000030401">
    <property type="component" value="Unassembled WGS sequence"/>
</dbReference>
<dbReference type="OrthoDB" id="2854188at2"/>
<name>A0A0A5G467_9BACI</name>
<dbReference type="RefSeq" id="WP_036835004.1">
    <property type="nucleotide sequence ID" value="NZ_AVPG01000018.1"/>
</dbReference>